<evidence type="ECO:0000313" key="2">
    <source>
        <dbReference type="EMBL" id="EQD40429.1"/>
    </source>
</evidence>
<dbReference type="NCBIfam" id="NF033550">
    <property type="entry name" value="transpos_ISL3"/>
    <property type="match status" value="1"/>
</dbReference>
<proteinExistence type="predicted"/>
<dbReference type="EMBL" id="AUZY01009920">
    <property type="protein sequence ID" value="EQD40429.1"/>
    <property type="molecule type" value="Genomic_DNA"/>
</dbReference>
<reference evidence="2" key="1">
    <citation type="submission" date="2013-08" db="EMBL/GenBank/DDBJ databases">
        <authorList>
            <person name="Mendez C."/>
            <person name="Richter M."/>
            <person name="Ferrer M."/>
            <person name="Sanchez J."/>
        </authorList>
    </citation>
    <scope>NUCLEOTIDE SEQUENCE</scope>
</reference>
<gene>
    <name evidence="2" type="ORF">B1B_14924</name>
</gene>
<evidence type="ECO:0000259" key="1">
    <source>
        <dbReference type="Pfam" id="PF01610"/>
    </source>
</evidence>
<accession>T1AHF0</accession>
<dbReference type="Pfam" id="PF01610">
    <property type="entry name" value="DDE_Tnp_ISL3"/>
    <property type="match status" value="1"/>
</dbReference>
<organism evidence="2">
    <name type="scientific">mine drainage metagenome</name>
    <dbReference type="NCBI Taxonomy" id="410659"/>
    <lineage>
        <taxon>unclassified sequences</taxon>
        <taxon>metagenomes</taxon>
        <taxon>ecological metagenomes</taxon>
    </lineage>
</organism>
<reference evidence="2" key="2">
    <citation type="journal article" date="2014" name="ISME J.">
        <title>Microbial stratification in low pH oxic and suboxic macroscopic growths along an acid mine drainage.</title>
        <authorList>
            <person name="Mendez-Garcia C."/>
            <person name="Mesa V."/>
            <person name="Sprenger R.R."/>
            <person name="Richter M."/>
            <person name="Diez M.S."/>
            <person name="Solano J."/>
            <person name="Bargiela R."/>
            <person name="Golyshina O.V."/>
            <person name="Manteca A."/>
            <person name="Ramos J.L."/>
            <person name="Gallego J.R."/>
            <person name="Llorente I."/>
            <person name="Martins Dos Santos V.A."/>
            <person name="Jensen O.N."/>
            <person name="Pelaez A.I."/>
            <person name="Sanchez J."/>
            <person name="Ferrer M."/>
        </authorList>
    </citation>
    <scope>NUCLEOTIDE SEQUENCE</scope>
</reference>
<name>T1AHF0_9ZZZZ</name>
<sequence length="314" mass="35511">MGQSASSVNKVADELGCDWHTVNDAVIAYGTALVDDDPERYGLVRALGLDETLFVREGEYHRQQFSTSIVDVERGQLLDVVPGRSGVEPTAWLNRQGPAFLAHVAYGTLDLSGPYRAVFDATLPYATQVADPFHVVKLANQRLDECRRRVQTEVFDHRGHKSDPLYRARRLLTKADERLVDKGREKLLGLLAAGDPKGEVMTAWHAKEVVRSIYDLDNELIALAFVERLGHDLQDESSPPEVRSLGRTLLRWKHQIVAWHEAHMTNARSETMNNLIKRTKRAAFGFRSFRNYRVRALLYAGKPNWDLLATVTPR</sequence>
<comment type="caution">
    <text evidence="2">The sequence shown here is derived from an EMBL/GenBank/DDBJ whole genome shotgun (WGS) entry which is preliminary data.</text>
</comment>
<dbReference type="InterPro" id="IPR047951">
    <property type="entry name" value="Transpos_ISL3"/>
</dbReference>
<feature type="domain" description="Transposase IS204/IS1001/IS1096/IS1165 DDE" evidence="1">
    <location>
        <begin position="47"/>
        <end position="295"/>
    </location>
</feature>
<dbReference type="AlphaFoldDB" id="T1AHF0"/>
<dbReference type="PANTHER" id="PTHR33498:SF1">
    <property type="entry name" value="TRANSPOSASE FOR INSERTION SEQUENCE ELEMENT IS1557"/>
    <property type="match status" value="1"/>
</dbReference>
<protein>
    <submittedName>
        <fullName evidence="2">Transposase IS204/IS1001/IS1096/IS1165 family protein</fullName>
    </submittedName>
</protein>
<dbReference type="PANTHER" id="PTHR33498">
    <property type="entry name" value="TRANSPOSASE FOR INSERTION SEQUENCE ELEMENT IS1557"/>
    <property type="match status" value="1"/>
</dbReference>
<dbReference type="InterPro" id="IPR002560">
    <property type="entry name" value="Transposase_DDE"/>
</dbReference>